<gene>
    <name evidence="1" type="ORF">P170DRAFT_43422</name>
</gene>
<evidence type="ECO:0008006" key="3">
    <source>
        <dbReference type="Google" id="ProtNLM"/>
    </source>
</evidence>
<organism evidence="1 2">
    <name type="scientific">Aspergillus steynii IBT 23096</name>
    <dbReference type="NCBI Taxonomy" id="1392250"/>
    <lineage>
        <taxon>Eukaryota</taxon>
        <taxon>Fungi</taxon>
        <taxon>Dikarya</taxon>
        <taxon>Ascomycota</taxon>
        <taxon>Pezizomycotina</taxon>
        <taxon>Eurotiomycetes</taxon>
        <taxon>Eurotiomycetidae</taxon>
        <taxon>Eurotiales</taxon>
        <taxon>Aspergillaceae</taxon>
        <taxon>Aspergillus</taxon>
        <taxon>Aspergillus subgen. Circumdati</taxon>
    </lineage>
</organism>
<evidence type="ECO:0000313" key="2">
    <source>
        <dbReference type="Proteomes" id="UP000234275"/>
    </source>
</evidence>
<dbReference type="OrthoDB" id="5068910at2759"/>
<dbReference type="RefSeq" id="XP_024710852.1">
    <property type="nucleotide sequence ID" value="XM_024848668.1"/>
</dbReference>
<comment type="caution">
    <text evidence="1">The sequence shown here is derived from an EMBL/GenBank/DDBJ whole genome shotgun (WGS) entry which is preliminary data.</text>
</comment>
<evidence type="ECO:0000313" key="1">
    <source>
        <dbReference type="EMBL" id="PLB55550.1"/>
    </source>
</evidence>
<dbReference type="AlphaFoldDB" id="A0A2I2GRP7"/>
<reference evidence="1 2" key="1">
    <citation type="submission" date="2016-12" db="EMBL/GenBank/DDBJ databases">
        <title>The genomes of Aspergillus section Nigri reveals drivers in fungal speciation.</title>
        <authorList>
            <consortium name="DOE Joint Genome Institute"/>
            <person name="Vesth T.C."/>
            <person name="Nybo J."/>
            <person name="Theobald S."/>
            <person name="Brandl J."/>
            <person name="Frisvad J.C."/>
            <person name="Nielsen K.F."/>
            <person name="Lyhne E.K."/>
            <person name="Kogle M.E."/>
            <person name="Kuo A."/>
            <person name="Riley R."/>
            <person name="Clum A."/>
            <person name="Nolan M."/>
            <person name="Lipzen A."/>
            <person name="Salamov A."/>
            <person name="Henrissat B."/>
            <person name="Wiebenga A."/>
            <person name="De Vries R.P."/>
            <person name="Grigoriev I.V."/>
            <person name="Mortensen U.H."/>
            <person name="Andersen M.R."/>
            <person name="Baker S.E."/>
        </authorList>
    </citation>
    <scope>NUCLEOTIDE SEQUENCE [LARGE SCALE GENOMIC DNA]</scope>
    <source>
        <strain evidence="1 2">IBT 23096</strain>
    </source>
</reference>
<sequence>MLDKIPADVILLVTEHIRHKRDLNSLSQASKNFHTLLTPILYRSITLAADECDIQNLNIGSILKYSTDYLRFVKNLEITAFFHLRLRTRCPRNGDYEGESSEEDEIHEENDAMSLGQMTQSTMISIFSQATNSVPTQAKTMKAAFQVALTRHQRYSMNTVQILRRTVIRLRIHQCYCA</sequence>
<dbReference type="Proteomes" id="UP000234275">
    <property type="component" value="Unassembled WGS sequence"/>
</dbReference>
<proteinExistence type="predicted"/>
<dbReference type="VEuPathDB" id="FungiDB:P170DRAFT_43422"/>
<dbReference type="EMBL" id="MSFO01000001">
    <property type="protein sequence ID" value="PLB55550.1"/>
    <property type="molecule type" value="Genomic_DNA"/>
</dbReference>
<accession>A0A2I2GRP7</accession>
<dbReference type="GeneID" id="36556367"/>
<protein>
    <recommendedName>
        <fullName evidence="3">F-box domain-containing protein</fullName>
    </recommendedName>
</protein>
<name>A0A2I2GRP7_9EURO</name>
<keyword evidence="2" id="KW-1185">Reference proteome</keyword>